<dbReference type="SUPFAM" id="SSF55174">
    <property type="entry name" value="Alpha-L RNA-binding motif"/>
    <property type="match status" value="1"/>
</dbReference>
<comment type="caution">
    <text evidence="1">The sequence shown here is derived from an EMBL/GenBank/DDBJ whole genome shotgun (WGS) entry which is preliminary data.</text>
</comment>
<gene>
    <name evidence="1" type="ORF">F1654_06795</name>
</gene>
<accession>A0A5M6ZIH8</accession>
<protein>
    <submittedName>
        <fullName evidence="1">RNA-binding S4 domain-containing protein</fullName>
    </submittedName>
</protein>
<evidence type="ECO:0000313" key="1">
    <source>
        <dbReference type="EMBL" id="KAA5803507.1"/>
    </source>
</evidence>
<proteinExistence type="predicted"/>
<dbReference type="GO" id="GO:0003723">
    <property type="term" value="F:RNA binding"/>
    <property type="evidence" value="ECO:0007669"/>
    <property type="project" value="InterPro"/>
</dbReference>
<keyword evidence="2" id="KW-1185">Reference proteome</keyword>
<name>A0A5M6ZIH8_9PROT</name>
<evidence type="ECO:0000313" key="2">
    <source>
        <dbReference type="Proteomes" id="UP000325122"/>
    </source>
</evidence>
<dbReference type="AlphaFoldDB" id="A0A5M6ZIH8"/>
<organism evidence="1 2">
    <name type="scientific">Alkalicaulis satelles</name>
    <dbReference type="NCBI Taxonomy" id="2609175"/>
    <lineage>
        <taxon>Bacteria</taxon>
        <taxon>Pseudomonadati</taxon>
        <taxon>Pseudomonadota</taxon>
        <taxon>Alphaproteobacteria</taxon>
        <taxon>Maricaulales</taxon>
        <taxon>Maricaulaceae</taxon>
        <taxon>Alkalicaulis</taxon>
    </lineage>
</organism>
<dbReference type="Gene3D" id="3.10.290.10">
    <property type="entry name" value="RNA-binding S4 domain"/>
    <property type="match status" value="1"/>
</dbReference>
<reference evidence="1 2" key="1">
    <citation type="submission" date="2019-09" db="EMBL/GenBank/DDBJ databases">
        <authorList>
            <person name="Kevbrin V."/>
            <person name="Grouzdev D.S."/>
        </authorList>
    </citation>
    <scope>NUCLEOTIDE SEQUENCE [LARGE SCALE GENOMIC DNA]</scope>
    <source>
        <strain evidence="1 2">G-192</strain>
    </source>
</reference>
<dbReference type="CDD" id="cd00165">
    <property type="entry name" value="S4"/>
    <property type="match status" value="1"/>
</dbReference>
<sequence length="105" mass="11323">MSFRPDEAAGPGQRCDVWLFRARLFKSRALAAACITSGAVRVERAGGVQRLSRPAAAIRPGDTLIFMRGGTLVRVTVLDLGARRGPPAEARRLYTQDGPPHAHSD</sequence>
<dbReference type="EMBL" id="VWOJ01000002">
    <property type="protein sequence ID" value="KAA5803507.1"/>
    <property type="molecule type" value="Genomic_DNA"/>
</dbReference>
<dbReference type="InterPro" id="IPR036986">
    <property type="entry name" value="S4_RNA-bd_sf"/>
</dbReference>
<dbReference type="Proteomes" id="UP000325122">
    <property type="component" value="Unassembled WGS sequence"/>
</dbReference>
<dbReference type="RefSeq" id="WP_150022775.1">
    <property type="nucleotide sequence ID" value="NZ_VWOJ01000002.1"/>
</dbReference>